<evidence type="ECO:0000313" key="3">
    <source>
        <dbReference type="Proteomes" id="UP000250235"/>
    </source>
</evidence>
<evidence type="ECO:0000256" key="1">
    <source>
        <dbReference type="SAM" id="MobiDB-lite"/>
    </source>
</evidence>
<organism evidence="2 3">
    <name type="scientific">Dorcoceras hygrometricum</name>
    <dbReference type="NCBI Taxonomy" id="472368"/>
    <lineage>
        <taxon>Eukaryota</taxon>
        <taxon>Viridiplantae</taxon>
        <taxon>Streptophyta</taxon>
        <taxon>Embryophyta</taxon>
        <taxon>Tracheophyta</taxon>
        <taxon>Spermatophyta</taxon>
        <taxon>Magnoliopsida</taxon>
        <taxon>eudicotyledons</taxon>
        <taxon>Gunneridae</taxon>
        <taxon>Pentapetalae</taxon>
        <taxon>asterids</taxon>
        <taxon>lamiids</taxon>
        <taxon>Lamiales</taxon>
        <taxon>Gesneriaceae</taxon>
        <taxon>Didymocarpoideae</taxon>
        <taxon>Trichosporeae</taxon>
        <taxon>Loxocarpinae</taxon>
        <taxon>Dorcoceras</taxon>
    </lineage>
</organism>
<evidence type="ECO:0000313" key="2">
    <source>
        <dbReference type="EMBL" id="KZV44008.1"/>
    </source>
</evidence>
<dbReference type="AlphaFoldDB" id="A0A2Z7CAV3"/>
<feature type="compositionally biased region" description="Polar residues" evidence="1">
    <location>
        <begin position="103"/>
        <end position="115"/>
    </location>
</feature>
<protein>
    <submittedName>
        <fullName evidence="2">Uncharacterized protein</fullName>
    </submittedName>
</protein>
<dbReference type="Proteomes" id="UP000250235">
    <property type="component" value="Unassembled WGS sequence"/>
</dbReference>
<keyword evidence="3" id="KW-1185">Reference proteome</keyword>
<feature type="region of interest" description="Disordered" evidence="1">
    <location>
        <begin position="99"/>
        <end position="129"/>
    </location>
</feature>
<gene>
    <name evidence="2" type="ORF">F511_31183</name>
</gene>
<reference evidence="2 3" key="1">
    <citation type="journal article" date="2015" name="Proc. Natl. Acad. Sci. U.S.A.">
        <title>The resurrection genome of Boea hygrometrica: A blueprint for survival of dehydration.</title>
        <authorList>
            <person name="Xiao L."/>
            <person name="Yang G."/>
            <person name="Zhang L."/>
            <person name="Yang X."/>
            <person name="Zhao S."/>
            <person name="Ji Z."/>
            <person name="Zhou Q."/>
            <person name="Hu M."/>
            <person name="Wang Y."/>
            <person name="Chen M."/>
            <person name="Xu Y."/>
            <person name="Jin H."/>
            <person name="Xiao X."/>
            <person name="Hu G."/>
            <person name="Bao F."/>
            <person name="Hu Y."/>
            <person name="Wan P."/>
            <person name="Li L."/>
            <person name="Deng X."/>
            <person name="Kuang T."/>
            <person name="Xiang C."/>
            <person name="Zhu J.K."/>
            <person name="Oliver M.J."/>
            <person name="He Y."/>
        </authorList>
    </citation>
    <scope>NUCLEOTIDE SEQUENCE [LARGE SCALE GENOMIC DNA]</scope>
    <source>
        <strain evidence="3">cv. XS01</strain>
    </source>
</reference>
<proteinExistence type="predicted"/>
<sequence length="207" mass="22920">MIERFYVLVQIDDRIDGGWSYEDLETRPKCLKACELPICCSSCPHVSFMASKRSAFHLPVPDDRRGARLSSSLSRCGGGSSAGQNSVTSMASAMGNVEERVQDATQEDQSSGYRRNQQHGKCISGPNQQAKEIKKLWGETARLSKGKSSGPPPLPVREHCEFAKAEEYDRMGDTEEHLSQLEKDALLHKLASSKKPSPEIVARLRAR</sequence>
<name>A0A2Z7CAV3_9LAMI</name>
<feature type="region of interest" description="Disordered" evidence="1">
    <location>
        <begin position="67"/>
        <end position="87"/>
    </location>
</feature>
<dbReference type="EMBL" id="KQ997549">
    <property type="protein sequence ID" value="KZV44008.1"/>
    <property type="molecule type" value="Genomic_DNA"/>
</dbReference>
<accession>A0A2Z7CAV3</accession>